<name>A0ABS1DHI5_9PROT</name>
<protein>
    <recommendedName>
        <fullName evidence="3">Exonuclease domain-containing protein</fullName>
    </recommendedName>
</protein>
<dbReference type="Proteomes" id="UP001296873">
    <property type="component" value="Unassembled WGS sequence"/>
</dbReference>
<comment type="caution">
    <text evidence="1">The sequence shown here is derived from an EMBL/GenBank/DDBJ whole genome shotgun (WGS) entry which is preliminary data.</text>
</comment>
<organism evidence="1 2">
    <name type="scientific">Rhodovibrio sodomensis</name>
    <dbReference type="NCBI Taxonomy" id="1088"/>
    <lineage>
        <taxon>Bacteria</taxon>
        <taxon>Pseudomonadati</taxon>
        <taxon>Pseudomonadota</taxon>
        <taxon>Alphaproteobacteria</taxon>
        <taxon>Rhodospirillales</taxon>
        <taxon>Rhodovibrionaceae</taxon>
        <taxon>Rhodovibrio</taxon>
    </lineage>
</organism>
<dbReference type="Gene3D" id="3.30.420.10">
    <property type="entry name" value="Ribonuclease H-like superfamily/Ribonuclease H"/>
    <property type="match status" value="1"/>
</dbReference>
<dbReference type="SUPFAM" id="SSF53098">
    <property type="entry name" value="Ribonuclease H-like"/>
    <property type="match status" value="1"/>
</dbReference>
<proteinExistence type="predicted"/>
<gene>
    <name evidence="1" type="ORF">CKO28_14290</name>
</gene>
<evidence type="ECO:0000313" key="2">
    <source>
        <dbReference type="Proteomes" id="UP001296873"/>
    </source>
</evidence>
<accession>A0ABS1DHI5</accession>
<keyword evidence="2" id="KW-1185">Reference proteome</keyword>
<evidence type="ECO:0008006" key="3">
    <source>
        <dbReference type="Google" id="ProtNLM"/>
    </source>
</evidence>
<dbReference type="InterPro" id="IPR036397">
    <property type="entry name" value="RNaseH_sf"/>
</dbReference>
<dbReference type="InterPro" id="IPR012337">
    <property type="entry name" value="RNaseH-like_sf"/>
</dbReference>
<sequence>MAIIWPPDLTPLAFVDLEASGLGPCSYAIEIGWALVGPDLSVTSDSRLIRPDEYLKRYGQWEPEAERVHGIEWATLEREGVDRAAAVTAYLDAVDGAKMVLSDAPATDAQWISELLECLPAPRATPGLRHVSEVFSADVVGPSGAWHYDSVARGAAKAHRAEADARYWAERWVAAIP</sequence>
<dbReference type="RefSeq" id="WP_200341531.1">
    <property type="nucleotide sequence ID" value="NZ_NRRL01000041.1"/>
</dbReference>
<evidence type="ECO:0000313" key="1">
    <source>
        <dbReference type="EMBL" id="MBK1669203.1"/>
    </source>
</evidence>
<reference evidence="1 2" key="1">
    <citation type="journal article" date="2020" name="Microorganisms">
        <title>Osmotic Adaptation and Compatible Solute Biosynthesis of Phototrophic Bacteria as Revealed from Genome Analyses.</title>
        <authorList>
            <person name="Imhoff J.F."/>
            <person name="Rahn T."/>
            <person name="Kunzel S."/>
            <person name="Keller A."/>
            <person name="Neulinger S.C."/>
        </authorList>
    </citation>
    <scope>NUCLEOTIDE SEQUENCE [LARGE SCALE GENOMIC DNA]</scope>
    <source>
        <strain evidence="1 2">DSM 9895</strain>
    </source>
</reference>
<dbReference type="EMBL" id="NRRL01000041">
    <property type="protein sequence ID" value="MBK1669203.1"/>
    <property type="molecule type" value="Genomic_DNA"/>
</dbReference>